<dbReference type="Gene3D" id="2.60.120.10">
    <property type="entry name" value="Jelly Rolls"/>
    <property type="match status" value="1"/>
</dbReference>
<sequence>MEVESTALEGVLLFRPRPFRDGRGFFSRTWDSAVGEEWGVRRGDHVQDSQSRSAHGVLRGLHGRGAGGEAKIIRVAHGAAQFVVVDGRLESPTLGRHVTVRLDDVDLVSIRVPRRMLTGFYVVGEVADVCYAMDRVHDGDHAVAVHHADPDLAIDWPGEPGTLSERDRVAGTWQDYLRSTAGAPDTEPVGASDSVLNGRAR</sequence>
<name>A0ABV1K3F5_9PSEU</name>
<accession>A0ABV1K3F5</accession>
<comment type="similarity">
    <text evidence="1">Belongs to the dTDP-4-dehydrorhamnose 3,5-epimerase family.</text>
</comment>
<organism evidence="3 4">
    <name type="scientific">Pseudonocardia nematodicida</name>
    <dbReference type="NCBI Taxonomy" id="1206997"/>
    <lineage>
        <taxon>Bacteria</taxon>
        <taxon>Bacillati</taxon>
        <taxon>Actinomycetota</taxon>
        <taxon>Actinomycetes</taxon>
        <taxon>Pseudonocardiales</taxon>
        <taxon>Pseudonocardiaceae</taxon>
        <taxon>Pseudonocardia</taxon>
    </lineage>
</organism>
<keyword evidence="4" id="KW-1185">Reference proteome</keyword>
<evidence type="ECO:0000313" key="3">
    <source>
        <dbReference type="EMBL" id="MEQ3548984.1"/>
    </source>
</evidence>
<dbReference type="EMBL" id="JBEDNQ010000001">
    <property type="protein sequence ID" value="MEQ3548984.1"/>
    <property type="molecule type" value="Genomic_DNA"/>
</dbReference>
<dbReference type="PANTHER" id="PTHR21047:SF2">
    <property type="entry name" value="THYMIDINE DIPHOSPHO-4-KETO-RHAMNOSE 3,5-EPIMERASE"/>
    <property type="match status" value="1"/>
</dbReference>
<dbReference type="InterPro" id="IPR014710">
    <property type="entry name" value="RmlC-like_jellyroll"/>
</dbReference>
<gene>
    <name evidence="3" type="ORF">WIS52_00760</name>
</gene>
<evidence type="ECO:0000256" key="1">
    <source>
        <dbReference type="ARBA" id="ARBA00010154"/>
    </source>
</evidence>
<dbReference type="PANTHER" id="PTHR21047">
    <property type="entry name" value="DTDP-6-DEOXY-D-GLUCOSE-3,5 EPIMERASE"/>
    <property type="match status" value="1"/>
</dbReference>
<comment type="caution">
    <text evidence="3">The sequence shown here is derived from an EMBL/GenBank/DDBJ whole genome shotgun (WGS) entry which is preliminary data.</text>
</comment>
<reference evidence="3 4" key="1">
    <citation type="submission" date="2024-03" db="EMBL/GenBank/DDBJ databases">
        <title>Draft genome sequence of Pseudonocardia nematodicida JCM 31783.</title>
        <authorList>
            <person name="Butdee W."/>
            <person name="Duangmal K."/>
        </authorList>
    </citation>
    <scope>NUCLEOTIDE SEQUENCE [LARGE SCALE GENOMIC DNA]</scope>
    <source>
        <strain evidence="3 4">JCM 31783</strain>
    </source>
</reference>
<evidence type="ECO:0000313" key="4">
    <source>
        <dbReference type="Proteomes" id="UP001494902"/>
    </source>
</evidence>
<dbReference type="Proteomes" id="UP001494902">
    <property type="component" value="Unassembled WGS sequence"/>
</dbReference>
<feature type="region of interest" description="Disordered" evidence="2">
    <location>
        <begin position="179"/>
        <end position="201"/>
    </location>
</feature>
<evidence type="ECO:0000256" key="2">
    <source>
        <dbReference type="SAM" id="MobiDB-lite"/>
    </source>
</evidence>
<dbReference type="RefSeq" id="WP_349296076.1">
    <property type="nucleotide sequence ID" value="NZ_JBEDNQ010000001.1"/>
</dbReference>
<proteinExistence type="inferred from homology"/>
<protein>
    <submittedName>
        <fullName evidence="3">dTDP-4-dehydrorhamnose 3,5-epimerase family protein</fullName>
    </submittedName>
</protein>
<dbReference type="SUPFAM" id="SSF51182">
    <property type="entry name" value="RmlC-like cupins"/>
    <property type="match status" value="1"/>
</dbReference>
<dbReference type="Pfam" id="PF00908">
    <property type="entry name" value="dTDP_sugar_isom"/>
    <property type="match status" value="1"/>
</dbReference>
<dbReference type="InterPro" id="IPR011051">
    <property type="entry name" value="RmlC_Cupin_sf"/>
</dbReference>
<dbReference type="InterPro" id="IPR000888">
    <property type="entry name" value="RmlC-like"/>
</dbReference>